<dbReference type="OrthoDB" id="2791079at2759"/>
<keyword evidence="5" id="KW-0418">Kinase</keyword>
<keyword evidence="3" id="KW-0175">Coiled coil</keyword>
<evidence type="ECO:0000313" key="6">
    <source>
        <dbReference type="Proteomes" id="UP000703269"/>
    </source>
</evidence>
<keyword evidence="1" id="KW-0547">Nucleotide-binding</keyword>
<dbReference type="AlphaFoldDB" id="A0A9P3GFX1"/>
<feature type="coiled-coil region" evidence="3">
    <location>
        <begin position="132"/>
        <end position="192"/>
    </location>
</feature>
<proteinExistence type="predicted"/>
<dbReference type="Proteomes" id="UP000703269">
    <property type="component" value="Unassembled WGS sequence"/>
</dbReference>
<dbReference type="InterPro" id="IPR011009">
    <property type="entry name" value="Kinase-like_dom_sf"/>
</dbReference>
<comment type="caution">
    <text evidence="5">The sequence shown here is derived from an EMBL/GenBank/DDBJ whole genome shotgun (WGS) entry which is preliminary data.</text>
</comment>
<sequence>MSPRTFFASCCMGSVRALDSAATSPAAAAAVSAFVAFGDCSNVPAVAELSKAVQAFQQRLVYSKRCPRECTALANKCGQWAQRFTEWLEDEKVDEGAKSTENIEKLIGQFHDMMLKVTEISSRSRWKLLWGAEKVKRELKEVERTMKHLFDVLKIKNRLEMAQSLDEANALANKTTDSLKRLQADRAAAKAKPALVPNGRPPPVVFVPGFAHPIHQLPRRRPACWDVPPPSLFSLPSSELAFPDQDPALFDPARDRDPLVHDTRSRAQRLVEAAAVAEIAGHVSLGDLRAWAEEYAGRVGGRPEFRVIRGRVRVLPVDGTYRERTGNPQTQVHVGLYCGTQVVAVRLWVMSKWMVEEIREPMFCALMAWGQLDHPNILPLLGVTDDTALENTVTVAPWMRNGNAVDYCAKFPGDPAVRLRLLIGMTEGLAYMHELGFVHGNMKGRNVLVSDEGEALIDGFRRAKHDADRREEKFLPSQRETDVNWTAPELRLPTWRPCAKHDVFAAGMVAYELFTGCAPYHAVRGEGAIFGKIFAGELPPRPRNALLTDEVWGLLQETWTYEPDPRPTMRELGDRFRALLDRCEQPQKADHVGPAAD</sequence>
<feature type="domain" description="Protein kinase" evidence="4">
    <location>
        <begin position="293"/>
        <end position="580"/>
    </location>
</feature>
<dbReference type="Pfam" id="PF07714">
    <property type="entry name" value="PK_Tyr_Ser-Thr"/>
    <property type="match status" value="1"/>
</dbReference>
<dbReference type="InterPro" id="IPR059179">
    <property type="entry name" value="MLKL-like_MCAfunc"/>
</dbReference>
<evidence type="ECO:0000259" key="4">
    <source>
        <dbReference type="PROSITE" id="PS50011"/>
    </source>
</evidence>
<protein>
    <submittedName>
        <fullName evidence="5">Kinase-like protein</fullName>
    </submittedName>
</protein>
<evidence type="ECO:0000313" key="5">
    <source>
        <dbReference type="EMBL" id="GJE94051.1"/>
    </source>
</evidence>
<keyword evidence="5" id="KW-0808">Transferase</keyword>
<dbReference type="InterPro" id="IPR000719">
    <property type="entry name" value="Prot_kinase_dom"/>
</dbReference>
<dbReference type="PANTHER" id="PTHR44329:SF298">
    <property type="entry name" value="MIXED LINEAGE KINASE DOMAIN-LIKE PROTEIN"/>
    <property type="match status" value="1"/>
</dbReference>
<dbReference type="PROSITE" id="PS50011">
    <property type="entry name" value="PROTEIN_KINASE_DOM"/>
    <property type="match status" value="1"/>
</dbReference>
<reference evidence="5 6" key="1">
    <citation type="submission" date="2021-08" db="EMBL/GenBank/DDBJ databases">
        <title>Draft Genome Sequence of Phanerochaete sordida strain YK-624.</title>
        <authorList>
            <person name="Mori T."/>
            <person name="Dohra H."/>
            <person name="Suzuki T."/>
            <person name="Kawagishi H."/>
            <person name="Hirai H."/>
        </authorList>
    </citation>
    <scope>NUCLEOTIDE SEQUENCE [LARGE SCALE GENOMIC DNA]</scope>
    <source>
        <strain evidence="5 6">YK-624</strain>
    </source>
</reference>
<evidence type="ECO:0000256" key="1">
    <source>
        <dbReference type="ARBA" id="ARBA00022741"/>
    </source>
</evidence>
<dbReference type="CDD" id="cd21037">
    <property type="entry name" value="MLKL_NTD"/>
    <property type="match status" value="1"/>
</dbReference>
<dbReference type="Gene3D" id="1.10.510.10">
    <property type="entry name" value="Transferase(Phosphotransferase) domain 1"/>
    <property type="match status" value="1"/>
</dbReference>
<dbReference type="SUPFAM" id="SSF56112">
    <property type="entry name" value="Protein kinase-like (PK-like)"/>
    <property type="match status" value="1"/>
</dbReference>
<keyword evidence="6" id="KW-1185">Reference proteome</keyword>
<keyword evidence="2" id="KW-0067">ATP-binding</keyword>
<dbReference type="PANTHER" id="PTHR44329">
    <property type="entry name" value="SERINE/THREONINE-PROTEIN KINASE TNNI3K-RELATED"/>
    <property type="match status" value="1"/>
</dbReference>
<dbReference type="EMBL" id="BPQB01000037">
    <property type="protein sequence ID" value="GJE94051.1"/>
    <property type="molecule type" value="Genomic_DNA"/>
</dbReference>
<accession>A0A9P3GFX1</accession>
<evidence type="ECO:0000256" key="3">
    <source>
        <dbReference type="SAM" id="Coils"/>
    </source>
</evidence>
<dbReference type="InterPro" id="IPR051681">
    <property type="entry name" value="Ser/Thr_Kinases-Pseudokinases"/>
</dbReference>
<dbReference type="InterPro" id="IPR001245">
    <property type="entry name" value="Ser-Thr/Tyr_kinase_cat_dom"/>
</dbReference>
<gene>
    <name evidence="5" type="ORF">PsYK624_102190</name>
</gene>
<dbReference type="GO" id="GO:0005524">
    <property type="term" value="F:ATP binding"/>
    <property type="evidence" value="ECO:0007669"/>
    <property type="project" value="UniProtKB-KW"/>
</dbReference>
<evidence type="ECO:0000256" key="2">
    <source>
        <dbReference type="ARBA" id="ARBA00022840"/>
    </source>
</evidence>
<dbReference type="GO" id="GO:0004674">
    <property type="term" value="F:protein serine/threonine kinase activity"/>
    <property type="evidence" value="ECO:0007669"/>
    <property type="project" value="TreeGrafter"/>
</dbReference>
<name>A0A9P3GFX1_9APHY</name>
<organism evidence="5 6">
    <name type="scientific">Phanerochaete sordida</name>
    <dbReference type="NCBI Taxonomy" id="48140"/>
    <lineage>
        <taxon>Eukaryota</taxon>
        <taxon>Fungi</taxon>
        <taxon>Dikarya</taxon>
        <taxon>Basidiomycota</taxon>
        <taxon>Agaricomycotina</taxon>
        <taxon>Agaricomycetes</taxon>
        <taxon>Polyporales</taxon>
        <taxon>Phanerochaetaceae</taxon>
        <taxon>Phanerochaete</taxon>
    </lineage>
</organism>